<dbReference type="PANTHER" id="PTHR21649">
    <property type="entry name" value="CHLOROPHYLL A/B BINDING PROTEIN"/>
    <property type="match status" value="1"/>
</dbReference>
<dbReference type="PhylomeDB" id="A0A0G4GBS7"/>
<name>A0A0G4GBS7_VITBC</name>
<dbReference type="Pfam" id="PF00504">
    <property type="entry name" value="Chloroa_b-bind"/>
    <property type="match status" value="1"/>
</dbReference>
<dbReference type="EMBL" id="CDMY01000619">
    <property type="protein sequence ID" value="CEM26548.1"/>
    <property type="molecule type" value="Genomic_DNA"/>
</dbReference>
<feature type="binding site" evidence="5">
    <location>
        <position position="130"/>
    </location>
    <ligand>
        <name>chlorophyll a</name>
        <dbReference type="ChEBI" id="CHEBI:58416"/>
        <label>1</label>
    </ligand>
</feature>
<dbReference type="InterPro" id="IPR001344">
    <property type="entry name" value="Chloro_AB-bd_pln"/>
</dbReference>
<dbReference type="Gene3D" id="1.10.3460.10">
    <property type="entry name" value="Chlorophyll a/b binding protein domain"/>
    <property type="match status" value="1"/>
</dbReference>
<feature type="binding site" evidence="5">
    <location>
        <position position="267"/>
    </location>
    <ligand>
        <name>chlorophyll a</name>
        <dbReference type="ChEBI" id="CHEBI:58416"/>
        <label>1</label>
    </ligand>
</feature>
<feature type="transmembrane region" description="Helical" evidence="6">
    <location>
        <begin position="35"/>
        <end position="56"/>
    </location>
</feature>
<dbReference type="InParanoid" id="A0A0G4GBS7"/>
<dbReference type="OrthoDB" id="414130at2759"/>
<keyword evidence="6" id="KW-1133">Transmembrane helix</keyword>
<feature type="binding site" evidence="5">
    <location>
        <position position="250"/>
    </location>
    <ligand>
        <name>chlorophyll a</name>
        <dbReference type="ChEBI" id="CHEBI:58416"/>
        <label>1</label>
    </ligand>
</feature>
<feature type="transmembrane region" description="Helical" evidence="6">
    <location>
        <begin position="136"/>
        <end position="154"/>
    </location>
</feature>
<organism evidence="7 8">
    <name type="scientific">Vitrella brassicaformis (strain CCMP3155)</name>
    <dbReference type="NCBI Taxonomy" id="1169540"/>
    <lineage>
        <taxon>Eukaryota</taxon>
        <taxon>Sar</taxon>
        <taxon>Alveolata</taxon>
        <taxon>Colpodellida</taxon>
        <taxon>Vitrellaceae</taxon>
        <taxon>Vitrella</taxon>
    </lineage>
</organism>
<evidence type="ECO:0000256" key="4">
    <source>
        <dbReference type="ARBA" id="ARBA00022640"/>
    </source>
</evidence>
<reference evidence="7 8" key="1">
    <citation type="submission" date="2014-11" db="EMBL/GenBank/DDBJ databases">
        <authorList>
            <person name="Zhu J."/>
            <person name="Qi W."/>
            <person name="Song R."/>
        </authorList>
    </citation>
    <scope>NUCLEOTIDE SEQUENCE [LARGE SCALE GENOMIC DNA]</scope>
</reference>
<sequence length="292" mass="31935">MKVLAANQRSGRLYRQREGERVTLAASDLAKMRSVIGAVMVGLCVGLSAAADTAFVPPAVRGNILRTPPTRLDAKTTLTPAECGITAPNGLEVAPGYPLIGSSAPLGFFDPLGFTKNKSTQEIARLRECELKHGRLAMFAVLGWMTQTVFHPLYGGKLSADPLKAITEVPAPGIIQLLFFIGFFEYVTMNLVKKYQRETPGRMDLPGDYLGTYGWYQDIVSTRRADGIDDFPVTDSGVTPEQWVGYQTRELNNGRLAMMAIVGLIVQDVLFGQYGDILFTRLAPQLKVVSPY</sequence>
<keyword evidence="5" id="KW-0148">Chlorophyll</keyword>
<keyword evidence="6" id="KW-0472">Membrane</keyword>
<keyword evidence="6" id="KW-0812">Transmembrane</keyword>
<keyword evidence="5" id="KW-0157">Chromophore</keyword>
<feature type="binding site" evidence="5">
    <location>
        <position position="255"/>
    </location>
    <ligand>
        <name>chlorophyll a</name>
        <dbReference type="ChEBI" id="CHEBI:58416"/>
        <label>1</label>
    </ligand>
</feature>
<evidence type="ECO:0000256" key="6">
    <source>
        <dbReference type="SAM" id="Phobius"/>
    </source>
</evidence>
<keyword evidence="4" id="KW-0934">Plastid</keyword>
<dbReference type="VEuPathDB" id="CryptoDB:Vbra_17392"/>
<keyword evidence="8" id="KW-1185">Reference proteome</keyword>
<evidence type="ECO:0000256" key="3">
    <source>
        <dbReference type="ARBA" id="ARBA00022531"/>
    </source>
</evidence>
<gene>
    <name evidence="7" type="ORF">Vbra_17392</name>
</gene>
<dbReference type="GO" id="GO:0016020">
    <property type="term" value="C:membrane"/>
    <property type="evidence" value="ECO:0007669"/>
    <property type="project" value="InterPro"/>
</dbReference>
<feature type="binding site" description="axial binding residue" evidence="5">
    <location>
        <position position="187"/>
    </location>
    <ligand>
        <name>chlorophyll b</name>
        <dbReference type="ChEBI" id="CHEBI:61721"/>
        <label>1</label>
    </ligand>
    <ligandPart>
        <name>Mg</name>
        <dbReference type="ChEBI" id="CHEBI:25107"/>
    </ligandPart>
</feature>
<dbReference type="InterPro" id="IPR022796">
    <property type="entry name" value="Chloroa_b-bind"/>
</dbReference>
<evidence type="ECO:0000256" key="1">
    <source>
        <dbReference type="ARBA" id="ARBA00004229"/>
    </source>
</evidence>
<accession>A0A0G4GBS7</accession>
<dbReference type="GO" id="GO:0016168">
    <property type="term" value="F:chlorophyll binding"/>
    <property type="evidence" value="ECO:0007669"/>
    <property type="project" value="UniProtKB-KW"/>
</dbReference>
<dbReference type="GO" id="GO:0009765">
    <property type="term" value="P:photosynthesis, light harvesting"/>
    <property type="evidence" value="ECO:0007669"/>
    <property type="project" value="InterPro"/>
</dbReference>
<proteinExistence type="predicted"/>
<dbReference type="SUPFAM" id="SSF103511">
    <property type="entry name" value="Chlorophyll a-b binding protein"/>
    <property type="match status" value="1"/>
</dbReference>
<feature type="binding site" description="axial binding residue" evidence="5">
    <location>
        <position position="135"/>
    </location>
    <ligand>
        <name>chlorophyll b</name>
        <dbReference type="ChEBI" id="CHEBI:61721"/>
        <label>1</label>
    </ligand>
    <ligandPart>
        <name>Mg</name>
        <dbReference type="ChEBI" id="CHEBI:25107"/>
    </ligandPart>
</feature>
<protein>
    <submittedName>
        <fullName evidence="7">Uncharacterized protein</fullName>
    </submittedName>
</protein>
<feature type="binding site" evidence="5">
    <location>
        <position position="253"/>
    </location>
    <ligand>
        <name>chlorophyll a</name>
        <dbReference type="ChEBI" id="CHEBI:58416"/>
        <label>1</label>
    </ligand>
</feature>
<feature type="transmembrane region" description="Helical" evidence="6">
    <location>
        <begin position="174"/>
        <end position="192"/>
    </location>
</feature>
<keyword evidence="3" id="KW-0602">Photosynthesis</keyword>
<keyword evidence="2" id="KW-0150">Chloroplast</keyword>
<evidence type="ECO:0000313" key="8">
    <source>
        <dbReference type="Proteomes" id="UP000041254"/>
    </source>
</evidence>
<dbReference type="AlphaFoldDB" id="A0A0G4GBS7"/>
<evidence type="ECO:0000256" key="5">
    <source>
        <dbReference type="PIRSR" id="PIRSR601344-1"/>
    </source>
</evidence>
<evidence type="ECO:0000313" key="7">
    <source>
        <dbReference type="EMBL" id="CEM26548.1"/>
    </source>
</evidence>
<comment type="subcellular location">
    <subcellularLocation>
        <location evidence="1">Plastid</location>
        <location evidence="1">Chloroplast</location>
    </subcellularLocation>
</comment>
<dbReference type="GO" id="GO:0009507">
    <property type="term" value="C:chloroplast"/>
    <property type="evidence" value="ECO:0007669"/>
    <property type="project" value="UniProtKB-SubCell"/>
</dbReference>
<evidence type="ECO:0000256" key="2">
    <source>
        <dbReference type="ARBA" id="ARBA00022528"/>
    </source>
</evidence>
<feature type="binding site" evidence="5">
    <location>
        <position position="133"/>
    </location>
    <ligand>
        <name>chlorophyll a</name>
        <dbReference type="ChEBI" id="CHEBI:58416"/>
        <label>1</label>
    </ligand>
</feature>
<dbReference type="Proteomes" id="UP000041254">
    <property type="component" value="Unassembled WGS sequence"/>
</dbReference>